<feature type="transmembrane region" description="Helical" evidence="1">
    <location>
        <begin position="133"/>
        <end position="154"/>
    </location>
</feature>
<keyword evidence="3" id="KW-1185">Reference proteome</keyword>
<dbReference type="RefSeq" id="WP_165907848.1">
    <property type="nucleotide sequence ID" value="NZ_SLUN01000005.1"/>
</dbReference>
<evidence type="ECO:0000313" key="3">
    <source>
        <dbReference type="Proteomes" id="UP000295008"/>
    </source>
</evidence>
<proteinExistence type="predicted"/>
<name>A0A4R1S2D6_HYDET</name>
<protein>
    <submittedName>
        <fullName evidence="2">LexA-binding, inner membrane-associated putative hydrolase</fullName>
    </submittedName>
</protein>
<dbReference type="PANTHER" id="PTHR35531:SF1">
    <property type="entry name" value="INNER MEMBRANE PROTEIN YBCI-RELATED"/>
    <property type="match status" value="1"/>
</dbReference>
<dbReference type="GO" id="GO:0016787">
    <property type="term" value="F:hydrolase activity"/>
    <property type="evidence" value="ECO:0007669"/>
    <property type="project" value="UniProtKB-KW"/>
</dbReference>
<dbReference type="AlphaFoldDB" id="A0A4R1S2D6"/>
<organism evidence="2 3">
    <name type="scientific">Hydrogenispora ethanolica</name>
    <dbReference type="NCBI Taxonomy" id="1082276"/>
    <lineage>
        <taxon>Bacteria</taxon>
        <taxon>Bacillati</taxon>
        <taxon>Bacillota</taxon>
        <taxon>Hydrogenispora</taxon>
    </lineage>
</organism>
<keyword evidence="1" id="KW-0472">Membrane</keyword>
<dbReference type="Proteomes" id="UP000295008">
    <property type="component" value="Unassembled WGS sequence"/>
</dbReference>
<dbReference type="EMBL" id="SLUN01000005">
    <property type="protein sequence ID" value="TCL73348.1"/>
    <property type="molecule type" value="Genomic_DNA"/>
</dbReference>
<feature type="transmembrane region" description="Helical" evidence="1">
    <location>
        <begin position="166"/>
        <end position="186"/>
    </location>
</feature>
<dbReference type="Pfam" id="PF04307">
    <property type="entry name" value="YdjM"/>
    <property type="match status" value="2"/>
</dbReference>
<accession>A0A4R1S2D6</accession>
<gene>
    <name evidence="2" type="ORF">EDC14_1005212</name>
</gene>
<feature type="transmembrane region" description="Helical" evidence="1">
    <location>
        <begin position="93"/>
        <end position="113"/>
    </location>
</feature>
<dbReference type="PANTHER" id="PTHR35531">
    <property type="entry name" value="INNER MEMBRANE PROTEIN YBCI-RELATED"/>
    <property type="match status" value="1"/>
</dbReference>
<evidence type="ECO:0000313" key="2">
    <source>
        <dbReference type="EMBL" id="TCL73348.1"/>
    </source>
</evidence>
<reference evidence="2 3" key="1">
    <citation type="submission" date="2019-03" db="EMBL/GenBank/DDBJ databases">
        <title>Genomic Encyclopedia of Type Strains, Phase IV (KMG-IV): sequencing the most valuable type-strain genomes for metagenomic binning, comparative biology and taxonomic classification.</title>
        <authorList>
            <person name="Goeker M."/>
        </authorList>
    </citation>
    <scope>NUCLEOTIDE SEQUENCE [LARGE SCALE GENOMIC DNA]</scope>
    <source>
        <strain evidence="2 3">LX-B</strain>
    </source>
</reference>
<keyword evidence="1" id="KW-0812">Transmembrane</keyword>
<keyword evidence="2" id="KW-0378">Hydrolase</keyword>
<feature type="transmembrane region" description="Helical" evidence="1">
    <location>
        <begin position="54"/>
        <end position="86"/>
    </location>
</feature>
<comment type="caution">
    <text evidence="2">The sequence shown here is derived from an EMBL/GenBank/DDBJ whole genome shotgun (WGS) entry which is preliminary data.</text>
</comment>
<keyword evidence="1" id="KW-1133">Transmembrane helix</keyword>
<evidence type="ECO:0000256" key="1">
    <source>
        <dbReference type="SAM" id="Phobius"/>
    </source>
</evidence>
<feature type="transmembrane region" description="Helical" evidence="1">
    <location>
        <begin position="206"/>
        <end position="224"/>
    </location>
</feature>
<sequence>MRGSTHATIGIWGALNLAQALGQPLIGPVTFAYLGALWPDIDHPDSIVGRYFRFFYFAFGCFFGCRPFLPTLIFFAACAGVFTVIIRLRGLPLCGAAGLCWFLAADWLLWKIVFLRCPGLKDFFHSLFAHRGFSHSLLGLLAFAAPWFLFLTLLRLPLLWGAYFGVGYLLHVAADLLCNAGVPLFWPFSKHRVGLPLFRTRGVREMLLQAIVVWTVVSQVLFLARHGLAERLSQEFQWLKAYFLG</sequence>
<dbReference type="InterPro" id="IPR007404">
    <property type="entry name" value="YdjM-like"/>
</dbReference>